<gene>
    <name evidence="1" type="ORF">D8674_021615</name>
</gene>
<comment type="caution">
    <text evidence="1">The sequence shown here is derived from an EMBL/GenBank/DDBJ whole genome shotgun (WGS) entry which is preliminary data.</text>
</comment>
<evidence type="ECO:0000313" key="1">
    <source>
        <dbReference type="EMBL" id="KAB2615027.1"/>
    </source>
</evidence>
<accession>A0A5N5GIS0</accession>
<dbReference type="EMBL" id="SMOL01000402">
    <property type="protein sequence ID" value="KAB2615027.1"/>
    <property type="molecule type" value="Genomic_DNA"/>
</dbReference>
<sequence>MGYGLGYLSEMRKLLEFDFSAAINGAVKDGTAKIGVVEGKVLDERIVKCQKWLLPLDDFVSYLIFKHSIF</sequence>
<keyword evidence="2" id="KW-1185">Reference proteome</keyword>
<dbReference type="AlphaFoldDB" id="A0A5N5GIS0"/>
<evidence type="ECO:0000313" key="2">
    <source>
        <dbReference type="Proteomes" id="UP000327157"/>
    </source>
</evidence>
<dbReference type="GO" id="GO:0016301">
    <property type="term" value="F:kinase activity"/>
    <property type="evidence" value="ECO:0007669"/>
    <property type="project" value="UniProtKB-KW"/>
</dbReference>
<reference evidence="1 2" key="1">
    <citation type="submission" date="2019-09" db="EMBL/GenBank/DDBJ databases">
        <authorList>
            <person name="Ou C."/>
        </authorList>
    </citation>
    <scope>NUCLEOTIDE SEQUENCE [LARGE SCALE GENOMIC DNA]</scope>
    <source>
        <strain evidence="1">S2</strain>
        <tissue evidence="1">Leaf</tissue>
    </source>
</reference>
<protein>
    <submittedName>
        <fullName evidence="1">L-type lectin-domain containing receptor kinase S.5</fullName>
    </submittedName>
</protein>
<keyword evidence="1" id="KW-0808">Transferase</keyword>
<dbReference type="Proteomes" id="UP000327157">
    <property type="component" value="Chromosome 3"/>
</dbReference>
<organism evidence="1 2">
    <name type="scientific">Pyrus ussuriensis x Pyrus communis</name>
    <dbReference type="NCBI Taxonomy" id="2448454"/>
    <lineage>
        <taxon>Eukaryota</taxon>
        <taxon>Viridiplantae</taxon>
        <taxon>Streptophyta</taxon>
        <taxon>Embryophyta</taxon>
        <taxon>Tracheophyta</taxon>
        <taxon>Spermatophyta</taxon>
        <taxon>Magnoliopsida</taxon>
        <taxon>eudicotyledons</taxon>
        <taxon>Gunneridae</taxon>
        <taxon>Pentapetalae</taxon>
        <taxon>rosids</taxon>
        <taxon>fabids</taxon>
        <taxon>Rosales</taxon>
        <taxon>Rosaceae</taxon>
        <taxon>Amygdaloideae</taxon>
        <taxon>Maleae</taxon>
        <taxon>Pyrus</taxon>
    </lineage>
</organism>
<keyword evidence="1" id="KW-0675">Receptor</keyword>
<reference evidence="2" key="2">
    <citation type="submission" date="2019-10" db="EMBL/GenBank/DDBJ databases">
        <title>A de novo genome assembly of a pear dwarfing rootstock.</title>
        <authorList>
            <person name="Wang F."/>
            <person name="Wang J."/>
            <person name="Li S."/>
            <person name="Zhang Y."/>
            <person name="Fang M."/>
            <person name="Ma L."/>
            <person name="Zhao Y."/>
            <person name="Jiang S."/>
        </authorList>
    </citation>
    <scope>NUCLEOTIDE SEQUENCE [LARGE SCALE GENOMIC DNA]</scope>
</reference>
<proteinExistence type="predicted"/>
<keyword evidence="1" id="KW-0418">Kinase</keyword>
<reference evidence="1 2" key="3">
    <citation type="submission" date="2019-11" db="EMBL/GenBank/DDBJ databases">
        <title>A de novo genome assembly of a pear dwarfing rootstock.</title>
        <authorList>
            <person name="Wang F."/>
            <person name="Wang J."/>
            <person name="Li S."/>
            <person name="Zhang Y."/>
            <person name="Fang M."/>
            <person name="Ma L."/>
            <person name="Zhao Y."/>
            <person name="Jiang S."/>
        </authorList>
    </citation>
    <scope>NUCLEOTIDE SEQUENCE [LARGE SCALE GENOMIC DNA]</scope>
    <source>
        <strain evidence="1">S2</strain>
        <tissue evidence="1">Leaf</tissue>
    </source>
</reference>
<name>A0A5N5GIS0_9ROSA</name>
<dbReference type="GO" id="GO:0030246">
    <property type="term" value="F:carbohydrate binding"/>
    <property type="evidence" value="ECO:0007669"/>
    <property type="project" value="UniProtKB-KW"/>
</dbReference>
<keyword evidence="1" id="KW-0430">Lectin</keyword>